<name>A0AAE3ZMS0_9ACTN</name>
<gene>
    <name evidence="1" type="ORF">J2S44_002877</name>
</gene>
<evidence type="ECO:0000313" key="1">
    <source>
        <dbReference type="EMBL" id="MDR7322627.1"/>
    </source>
</evidence>
<dbReference type="Proteomes" id="UP001183629">
    <property type="component" value="Unassembled WGS sequence"/>
</dbReference>
<sequence>MQHRRLARDYETLPDHSASMITRAMIDDLAKKLTQDATLTLAKPTQK</sequence>
<proteinExistence type="predicted"/>
<dbReference type="EMBL" id="JAVDYC010000001">
    <property type="protein sequence ID" value="MDR7322627.1"/>
    <property type="molecule type" value="Genomic_DNA"/>
</dbReference>
<evidence type="ECO:0000313" key="2">
    <source>
        <dbReference type="Proteomes" id="UP001183629"/>
    </source>
</evidence>
<protein>
    <submittedName>
        <fullName evidence="1">Uncharacterized protein</fullName>
    </submittedName>
</protein>
<organism evidence="1 2">
    <name type="scientific">Catenuloplanes niger</name>
    <dbReference type="NCBI Taxonomy" id="587534"/>
    <lineage>
        <taxon>Bacteria</taxon>
        <taxon>Bacillati</taxon>
        <taxon>Actinomycetota</taxon>
        <taxon>Actinomycetes</taxon>
        <taxon>Micromonosporales</taxon>
        <taxon>Micromonosporaceae</taxon>
        <taxon>Catenuloplanes</taxon>
    </lineage>
</organism>
<reference evidence="1 2" key="1">
    <citation type="submission" date="2023-07" db="EMBL/GenBank/DDBJ databases">
        <title>Sequencing the genomes of 1000 actinobacteria strains.</title>
        <authorList>
            <person name="Klenk H.-P."/>
        </authorList>
    </citation>
    <scope>NUCLEOTIDE SEQUENCE [LARGE SCALE GENOMIC DNA]</scope>
    <source>
        <strain evidence="1 2">DSM 44711</strain>
    </source>
</reference>
<keyword evidence="2" id="KW-1185">Reference proteome</keyword>
<dbReference type="AlphaFoldDB" id="A0AAE3ZMS0"/>
<accession>A0AAE3ZMS0</accession>
<comment type="caution">
    <text evidence="1">The sequence shown here is derived from an EMBL/GenBank/DDBJ whole genome shotgun (WGS) entry which is preliminary data.</text>
</comment>